<keyword evidence="4" id="KW-0677">Repeat</keyword>
<comment type="caution">
    <text evidence="11">The sequence shown here is derived from an EMBL/GenBank/DDBJ whole genome shotgun (WGS) entry which is preliminary data.</text>
</comment>
<evidence type="ECO:0000256" key="7">
    <source>
        <dbReference type="ARBA" id="ARBA00025801"/>
    </source>
</evidence>
<organism evidence="11 12">
    <name type="scientific">Coemansia spiralis</name>
    <dbReference type="NCBI Taxonomy" id="417178"/>
    <lineage>
        <taxon>Eukaryota</taxon>
        <taxon>Fungi</taxon>
        <taxon>Fungi incertae sedis</taxon>
        <taxon>Zoopagomycota</taxon>
        <taxon>Kickxellomycotina</taxon>
        <taxon>Kickxellomycetes</taxon>
        <taxon>Kickxellales</taxon>
        <taxon>Kickxellaceae</taxon>
        <taxon>Coemansia</taxon>
    </lineage>
</organism>
<dbReference type="PRINTS" id="PR00320">
    <property type="entry name" value="GPROTEINBRPT"/>
</dbReference>
<feature type="domain" description="CTLH" evidence="10">
    <location>
        <begin position="38"/>
        <end position="90"/>
    </location>
</feature>
<dbReference type="PROSITE" id="PS50294">
    <property type="entry name" value="WD_REPEATS_REGION"/>
    <property type="match status" value="3"/>
</dbReference>
<evidence type="ECO:0000256" key="9">
    <source>
        <dbReference type="PROSITE-ProRule" id="PRU00221"/>
    </source>
</evidence>
<proteinExistence type="inferred from homology"/>
<dbReference type="PROSITE" id="PS00678">
    <property type="entry name" value="WD_REPEATS_1"/>
    <property type="match status" value="1"/>
</dbReference>
<dbReference type="SMART" id="SM00667">
    <property type="entry name" value="LisH"/>
    <property type="match status" value="1"/>
</dbReference>
<dbReference type="SMART" id="SM00668">
    <property type="entry name" value="CTLH"/>
    <property type="match status" value="1"/>
</dbReference>
<dbReference type="PROSITE" id="PS50896">
    <property type="entry name" value="LISH"/>
    <property type="match status" value="1"/>
</dbReference>
<evidence type="ECO:0000256" key="8">
    <source>
        <dbReference type="ARBA" id="ARBA00026184"/>
    </source>
</evidence>
<evidence type="ECO:0000256" key="4">
    <source>
        <dbReference type="ARBA" id="ARBA00022737"/>
    </source>
</evidence>
<dbReference type="InterPro" id="IPR015943">
    <property type="entry name" value="WD40/YVTN_repeat-like_dom_sf"/>
</dbReference>
<evidence type="ECO:0000259" key="10">
    <source>
        <dbReference type="PROSITE" id="PS50897"/>
    </source>
</evidence>
<feature type="repeat" description="WD" evidence="9">
    <location>
        <begin position="348"/>
        <end position="389"/>
    </location>
</feature>
<dbReference type="GO" id="GO:0000398">
    <property type="term" value="P:mRNA splicing, via spliceosome"/>
    <property type="evidence" value="ECO:0007669"/>
    <property type="project" value="InterPro"/>
</dbReference>
<feature type="repeat" description="WD" evidence="9">
    <location>
        <begin position="306"/>
        <end position="347"/>
    </location>
</feature>
<keyword evidence="11" id="KW-0808">Transferase</keyword>
<feature type="repeat" description="WD" evidence="9">
    <location>
        <begin position="263"/>
        <end position="304"/>
    </location>
</feature>
<comment type="subcellular location">
    <subcellularLocation>
        <location evidence="1">Nucleus speckle</location>
    </subcellularLocation>
</comment>
<keyword evidence="2 9" id="KW-0853">WD repeat</keyword>
<dbReference type="InterPro" id="IPR006595">
    <property type="entry name" value="CTLH_C"/>
</dbReference>
<name>A0A9W8G8H0_9FUNG</name>
<dbReference type="EMBL" id="JANBTW010000023">
    <property type="protein sequence ID" value="KAJ2678216.1"/>
    <property type="molecule type" value="Genomic_DNA"/>
</dbReference>
<dbReference type="PROSITE" id="PS50897">
    <property type="entry name" value="CTLH"/>
    <property type="match status" value="1"/>
</dbReference>
<dbReference type="InterPro" id="IPR045184">
    <property type="entry name" value="SMU1"/>
</dbReference>
<keyword evidence="3" id="KW-0507">mRNA processing</keyword>
<evidence type="ECO:0000256" key="6">
    <source>
        <dbReference type="ARBA" id="ARBA00023242"/>
    </source>
</evidence>
<evidence type="ECO:0000256" key="2">
    <source>
        <dbReference type="ARBA" id="ARBA00022574"/>
    </source>
</evidence>
<dbReference type="GO" id="GO:0016301">
    <property type="term" value="F:kinase activity"/>
    <property type="evidence" value="ECO:0007669"/>
    <property type="project" value="UniProtKB-KW"/>
</dbReference>
<evidence type="ECO:0000256" key="3">
    <source>
        <dbReference type="ARBA" id="ARBA00022664"/>
    </source>
</evidence>
<dbReference type="SUPFAM" id="SSF50978">
    <property type="entry name" value="WD40 repeat-like"/>
    <property type="match status" value="1"/>
</dbReference>
<dbReference type="InterPro" id="IPR054532">
    <property type="entry name" value="TPL_SMU1_LisH-like"/>
</dbReference>
<dbReference type="Pfam" id="PF17814">
    <property type="entry name" value="LisH_TPL"/>
    <property type="match status" value="1"/>
</dbReference>
<gene>
    <name evidence="11" type="primary">SMU1</name>
    <name evidence="11" type="ORF">GGI25_002567</name>
</gene>
<keyword evidence="6" id="KW-0539">Nucleus</keyword>
<keyword evidence="11" id="KW-0418">Kinase</keyword>
<dbReference type="Gene3D" id="2.130.10.10">
    <property type="entry name" value="YVTN repeat-like/Quinoprotein amine dehydrogenase"/>
    <property type="match status" value="1"/>
</dbReference>
<dbReference type="PANTHER" id="PTHR22848">
    <property type="entry name" value="WD40 REPEAT PROTEIN"/>
    <property type="match status" value="1"/>
</dbReference>
<dbReference type="InterPro" id="IPR020472">
    <property type="entry name" value="WD40_PAC1"/>
</dbReference>
<dbReference type="AlphaFoldDB" id="A0A9W8G8H0"/>
<sequence>MDIESSDIIRLIQQFLKEHNLRNTLDVLQSETGISLNTVDNIAAFKSDILKGRWDTVLTSASQANLLPEKLVDLYEQIIIELAEAQDIAPARALLRQTEPMEIMRQSQPERYLSIEQLLSRTSFDPRYAYKEDQSKESRRKAIAEDLIEEVSTAPPSRLIALLGQSIKWQIQQGLISDEAGPYDLFYGRLQTTPRTQTSNVDKPPHRLLTTIKFPKKQHPNSIAFSPNGAYLATGSADGFIELWNYRTGKLASDLKYQKDGALMMMEESVTSLAFSPSNEFICSGAKDGKIKLWKVKSGSCAKRFPAAHSQHVSCVAFSKDEDQVLSGGFDHILRIHGLKSGKMLKEFRGHTAPVTSAIFSEDNLRVISASEDGSVRIWDASSTSCLHTVVPGAEKLGLSIPSAHTVLAIPGKPSECVVCTKSLTIYVVDLGGSVKRSFSVPESAGKEFLTAAVTCKGKYVLAVSDAFNLHCFDIETGFSDNAANVKVTDEDVVGMACHPSLNITAFFSNGRRIPIWTGE</sequence>
<dbReference type="InterPro" id="IPR019775">
    <property type="entry name" value="WD40_repeat_CS"/>
</dbReference>
<comment type="similarity">
    <text evidence="7">Belongs to the WD repeat SMU1 family.</text>
</comment>
<evidence type="ECO:0000256" key="1">
    <source>
        <dbReference type="ARBA" id="ARBA00004324"/>
    </source>
</evidence>
<evidence type="ECO:0000313" key="11">
    <source>
        <dbReference type="EMBL" id="KAJ2678216.1"/>
    </source>
</evidence>
<dbReference type="GO" id="GO:0016607">
    <property type="term" value="C:nuclear speck"/>
    <property type="evidence" value="ECO:0007669"/>
    <property type="project" value="UniProtKB-SubCell"/>
</dbReference>
<dbReference type="InterPro" id="IPR006594">
    <property type="entry name" value="LisH"/>
</dbReference>
<dbReference type="OrthoDB" id="538223at2759"/>
<reference evidence="11" key="1">
    <citation type="submission" date="2022-07" db="EMBL/GenBank/DDBJ databases">
        <title>Phylogenomic reconstructions and comparative analyses of Kickxellomycotina fungi.</title>
        <authorList>
            <person name="Reynolds N.K."/>
            <person name="Stajich J.E."/>
            <person name="Barry K."/>
            <person name="Grigoriev I.V."/>
            <person name="Crous P."/>
            <person name="Smith M.E."/>
        </authorList>
    </citation>
    <scope>NUCLEOTIDE SEQUENCE</scope>
    <source>
        <strain evidence="11">NRRL 3115</strain>
    </source>
</reference>
<protein>
    <recommendedName>
        <fullName evidence="8">WD40 repeat-containing protein SMU1</fullName>
    </recommendedName>
</protein>
<dbReference type="InterPro" id="IPR001680">
    <property type="entry name" value="WD40_rpt"/>
</dbReference>
<dbReference type="CDD" id="cd00200">
    <property type="entry name" value="WD40"/>
    <property type="match status" value="1"/>
</dbReference>
<dbReference type="SMART" id="SM00320">
    <property type="entry name" value="WD40"/>
    <property type="match status" value="5"/>
</dbReference>
<accession>A0A9W8G8H0</accession>
<keyword evidence="5" id="KW-0508">mRNA splicing</keyword>
<dbReference type="Proteomes" id="UP001151518">
    <property type="component" value="Unassembled WGS sequence"/>
</dbReference>
<evidence type="ECO:0000313" key="12">
    <source>
        <dbReference type="Proteomes" id="UP001151518"/>
    </source>
</evidence>
<dbReference type="Pfam" id="PF00400">
    <property type="entry name" value="WD40"/>
    <property type="match status" value="4"/>
</dbReference>
<feature type="repeat" description="WD" evidence="9">
    <location>
        <begin position="222"/>
        <end position="254"/>
    </location>
</feature>
<dbReference type="PROSITE" id="PS50082">
    <property type="entry name" value="WD_REPEATS_2"/>
    <property type="match status" value="4"/>
</dbReference>
<evidence type="ECO:0000256" key="5">
    <source>
        <dbReference type="ARBA" id="ARBA00023187"/>
    </source>
</evidence>
<dbReference type="InterPro" id="IPR036322">
    <property type="entry name" value="WD40_repeat_dom_sf"/>
</dbReference>